<evidence type="ECO:0000313" key="3">
    <source>
        <dbReference type="Proteomes" id="UP000321080"/>
    </source>
</evidence>
<reference evidence="2 3" key="1">
    <citation type="submission" date="2019-08" db="EMBL/GenBank/DDBJ databases">
        <title>Seonamhaeicola sediminis sp. nov., isolated from marine sediment.</title>
        <authorList>
            <person name="Cao W.R."/>
        </authorList>
    </citation>
    <scope>NUCLEOTIDE SEQUENCE [LARGE SCALE GENOMIC DNA]</scope>
    <source>
        <strain evidence="2 3">1505</strain>
    </source>
</reference>
<dbReference type="AlphaFoldDB" id="A0A5C7GKT0"/>
<keyword evidence="2" id="KW-0808">Transferase</keyword>
<dbReference type="Pfam" id="PF00534">
    <property type="entry name" value="Glycos_transf_1"/>
    <property type="match status" value="1"/>
</dbReference>
<dbReference type="CDD" id="cd03801">
    <property type="entry name" value="GT4_PimA-like"/>
    <property type="match status" value="1"/>
</dbReference>
<dbReference type="Proteomes" id="UP000321080">
    <property type="component" value="Unassembled WGS sequence"/>
</dbReference>
<evidence type="ECO:0000259" key="1">
    <source>
        <dbReference type="Pfam" id="PF00534"/>
    </source>
</evidence>
<dbReference type="GO" id="GO:0016757">
    <property type="term" value="F:glycosyltransferase activity"/>
    <property type="evidence" value="ECO:0007669"/>
    <property type="project" value="InterPro"/>
</dbReference>
<protein>
    <submittedName>
        <fullName evidence="2">Glycosyltransferase</fullName>
    </submittedName>
</protein>
<proteinExistence type="predicted"/>
<dbReference type="EMBL" id="VRKQ01000008">
    <property type="protein sequence ID" value="TXG38880.1"/>
    <property type="molecule type" value="Genomic_DNA"/>
</dbReference>
<comment type="caution">
    <text evidence="2">The sequence shown here is derived from an EMBL/GenBank/DDBJ whole genome shotgun (WGS) entry which is preliminary data.</text>
</comment>
<accession>A0A5C7GKT0</accession>
<feature type="domain" description="Glycosyl transferase family 1" evidence="1">
    <location>
        <begin position="189"/>
        <end position="337"/>
    </location>
</feature>
<organism evidence="2 3">
    <name type="scientific">Seonamhaeicola maritimus</name>
    <dbReference type="NCBI Taxonomy" id="2591822"/>
    <lineage>
        <taxon>Bacteria</taxon>
        <taxon>Pseudomonadati</taxon>
        <taxon>Bacteroidota</taxon>
        <taxon>Flavobacteriia</taxon>
        <taxon>Flavobacteriales</taxon>
        <taxon>Flavobacteriaceae</taxon>
    </lineage>
</organism>
<name>A0A5C7GKT0_9FLAO</name>
<keyword evidence="3" id="KW-1185">Reference proteome</keyword>
<dbReference type="RefSeq" id="WP_147766361.1">
    <property type="nucleotide sequence ID" value="NZ_VRKQ01000008.1"/>
</dbReference>
<dbReference type="SUPFAM" id="SSF53756">
    <property type="entry name" value="UDP-Glycosyltransferase/glycogen phosphorylase"/>
    <property type="match status" value="1"/>
</dbReference>
<dbReference type="Gene3D" id="3.40.50.2000">
    <property type="entry name" value="Glycogen Phosphorylase B"/>
    <property type="match status" value="1"/>
</dbReference>
<sequence length="374" mass="42748">MKLAIISHTEHYKTADNQIVGWGATVSEINYLLEIFDEVYHLAMLYNQPPPASALPYTSNRIHFISIPAVGGRGVYNKLRILWQSPKIIGIVSKTLKKVDFFQLRTPTGIGVFLIPYLTLCIKNKGWYKYAGNWNQEQPPLGYRIQRWMLKHQNRTVTINGMWPNQPKNHLSFENPCLSNADINLGKQIRQDKGLKDKISFCFVGRLEKEKGVELIINAFNSLKDVSRIGTVHLVGEGQGINYFKSIANQRDIKFMFHGALPRGEVFEIYKKSEVFLLPTSASEGFPKVIAEAMNFGCLPIVSNVSAIGHYIKNRENGLVFENVTLENLIFKTKMALNLEHTEYKKLLGTFEETVCKFTFSHYNSRIKQEILKQ</sequence>
<gene>
    <name evidence="2" type="ORF">FUA22_03035</name>
</gene>
<evidence type="ECO:0000313" key="2">
    <source>
        <dbReference type="EMBL" id="TXG38880.1"/>
    </source>
</evidence>
<dbReference type="InterPro" id="IPR001296">
    <property type="entry name" value="Glyco_trans_1"/>
</dbReference>
<dbReference type="OrthoDB" id="1395864at2"/>
<dbReference type="PANTHER" id="PTHR12526">
    <property type="entry name" value="GLYCOSYLTRANSFERASE"/>
    <property type="match status" value="1"/>
</dbReference>